<sequence length="117" mass="13562">MSHIAALRKINNLKQEFDLIEEIWSPKVIAQTNEYKIIILLAEGDFIWHTHEDEDKVFMVIEGELRIDFKNDHVIIKQGEFFVVPKGEESKPSSKTLTKLLLIEPYIVANSDQKCHA</sequence>
<dbReference type="InterPro" id="IPR013096">
    <property type="entry name" value="Cupin_2"/>
</dbReference>
<protein>
    <submittedName>
        <fullName evidence="3">Cupin</fullName>
    </submittedName>
</protein>
<dbReference type="STRING" id="1873482.Xedl_00476"/>
<feature type="domain" description="Cupin type-2" evidence="1">
    <location>
        <begin position="43"/>
        <end position="91"/>
    </location>
</feature>
<dbReference type="CDD" id="cd02226">
    <property type="entry name" value="cupin_YdbB-like"/>
    <property type="match status" value="1"/>
</dbReference>
<dbReference type="EMBL" id="MKGQ01000002">
    <property type="protein sequence ID" value="OKP05252.1"/>
    <property type="molecule type" value="Genomic_DNA"/>
</dbReference>
<dbReference type="AlphaFoldDB" id="A0A1Q5TYG3"/>
<reference evidence="3 4" key="1">
    <citation type="submission" date="2016-09" db="EMBL/GenBank/DDBJ databases">
        <title>Xenorhabdus thuongxuanensis sp. nov. and Xenorhabdus eapokensis sp. nov., isolated from Steinernema species.</title>
        <authorList>
            <person name="Kaempfer P."/>
            <person name="Tobias N.J."/>
            <person name="Phan Ke L."/>
            <person name="Bode H.B."/>
            <person name="Glaeser S.P."/>
        </authorList>
    </citation>
    <scope>NUCLEOTIDE SEQUENCE [LARGE SCALE GENOMIC DNA]</scope>
    <source>
        <strain evidence="3 4">DL20</strain>
    </source>
</reference>
<organism evidence="3 4">
    <name type="scientific">Xenorhabdus eapokensis</name>
    <dbReference type="NCBI Taxonomy" id="1873482"/>
    <lineage>
        <taxon>Bacteria</taxon>
        <taxon>Pseudomonadati</taxon>
        <taxon>Pseudomonadota</taxon>
        <taxon>Gammaproteobacteria</taxon>
        <taxon>Enterobacterales</taxon>
        <taxon>Morganellaceae</taxon>
        <taxon>Xenorhabdus</taxon>
    </lineage>
</organism>
<evidence type="ECO:0000259" key="1">
    <source>
        <dbReference type="Pfam" id="PF07883"/>
    </source>
</evidence>
<dbReference type="InterPro" id="IPR052044">
    <property type="entry name" value="PKS_Associated_Protein"/>
</dbReference>
<dbReference type="InterPro" id="IPR011051">
    <property type="entry name" value="RmlC_Cupin_sf"/>
</dbReference>
<dbReference type="InterPro" id="IPR014710">
    <property type="entry name" value="RmlC-like_jellyroll"/>
</dbReference>
<dbReference type="PANTHER" id="PTHR36114:SF1">
    <property type="entry name" value="16.7 KDA PROTEIN IN WHIE LOCUS"/>
    <property type="match status" value="1"/>
</dbReference>
<evidence type="ECO:0000313" key="4">
    <source>
        <dbReference type="Proteomes" id="UP000186268"/>
    </source>
</evidence>
<evidence type="ECO:0000313" key="2">
    <source>
        <dbReference type="EMBL" id="OKP04805.1"/>
    </source>
</evidence>
<comment type="caution">
    <text evidence="3">The sequence shown here is derived from an EMBL/GenBank/DDBJ whole genome shotgun (WGS) entry which is preliminary data.</text>
</comment>
<keyword evidence="4" id="KW-1185">Reference proteome</keyword>
<dbReference type="OrthoDB" id="9794183at2"/>
<dbReference type="PANTHER" id="PTHR36114">
    <property type="entry name" value="16.7 KDA PROTEIN IN WHIE LOCUS"/>
    <property type="match status" value="1"/>
</dbReference>
<dbReference type="Pfam" id="PF07883">
    <property type="entry name" value="Cupin_2"/>
    <property type="match status" value="1"/>
</dbReference>
<proteinExistence type="predicted"/>
<dbReference type="SUPFAM" id="SSF51182">
    <property type="entry name" value="RmlC-like cupins"/>
    <property type="match status" value="1"/>
</dbReference>
<dbReference type="EMBL" id="MKGQ01000003">
    <property type="protein sequence ID" value="OKP04805.1"/>
    <property type="molecule type" value="Genomic_DNA"/>
</dbReference>
<accession>A0A1Q5TYG3</accession>
<dbReference type="RefSeq" id="WP_083600258.1">
    <property type="nucleotide sequence ID" value="NZ_CAWNAG010000112.1"/>
</dbReference>
<name>A0A1Q5TYG3_9GAMM</name>
<gene>
    <name evidence="3" type="ORF">Xedl_00476</name>
    <name evidence="2" type="ORF">Xedl_00704</name>
</gene>
<dbReference type="Proteomes" id="UP000186268">
    <property type="component" value="Unassembled WGS sequence"/>
</dbReference>
<dbReference type="Gene3D" id="2.60.120.10">
    <property type="entry name" value="Jelly Rolls"/>
    <property type="match status" value="1"/>
</dbReference>
<evidence type="ECO:0000313" key="3">
    <source>
        <dbReference type="EMBL" id="OKP05252.1"/>
    </source>
</evidence>